<gene>
    <name evidence="3" type="ORF">PHPALM_12333</name>
</gene>
<dbReference type="Proteomes" id="UP000237271">
    <property type="component" value="Unassembled WGS sequence"/>
</dbReference>
<sequence>MRSRSVFVSAAIAVALSITLCAGAPKVDIKIIPRPRLEEVSPVLLPIPSRDPLPAFQGPFVDNLESLSCIHEEREMQEGKAYALDLCLLANVTIEAKIEEKVEVEIEMTEGELKAPNTAKSEDDSTAELEDPESEEKEPEIPTILGIFRGWQIDPITLNYKYMIYDDGDDCKDNDHYSMIVELIPSSNPESDTKLYGLKKTGMCTFKASLLTYVPEDDRLAGQGIHTPGVVDISDAESSLPMICGKMKCRYGDISKRVRDLSDQIRDVQTTMEDGTSKASSLFTNMTVETSMNTLRSATHILEKSLELFHEIEDLQRSLTNDFLGREETAKKEIAELEAEDRKRKEKKNSLGSTPTTDTIEEEQAAANTVEEQDQVTTEK</sequence>
<feature type="compositionally biased region" description="Acidic residues" evidence="1">
    <location>
        <begin position="124"/>
        <end position="138"/>
    </location>
</feature>
<feature type="chain" id="PRO_5015150964" evidence="2">
    <location>
        <begin position="24"/>
        <end position="380"/>
    </location>
</feature>
<dbReference type="EMBL" id="NCKW01006606">
    <property type="protein sequence ID" value="POM71134.1"/>
    <property type="molecule type" value="Genomic_DNA"/>
</dbReference>
<keyword evidence="4" id="KW-1185">Reference proteome</keyword>
<feature type="region of interest" description="Disordered" evidence="1">
    <location>
        <begin position="336"/>
        <end position="380"/>
    </location>
</feature>
<comment type="caution">
    <text evidence="3">The sequence shown here is derived from an EMBL/GenBank/DDBJ whole genome shotgun (WGS) entry which is preliminary data.</text>
</comment>
<organism evidence="3 4">
    <name type="scientific">Phytophthora palmivora</name>
    <dbReference type="NCBI Taxonomy" id="4796"/>
    <lineage>
        <taxon>Eukaryota</taxon>
        <taxon>Sar</taxon>
        <taxon>Stramenopiles</taxon>
        <taxon>Oomycota</taxon>
        <taxon>Peronosporomycetes</taxon>
        <taxon>Peronosporales</taxon>
        <taxon>Peronosporaceae</taxon>
        <taxon>Phytophthora</taxon>
    </lineage>
</organism>
<feature type="signal peptide" evidence="2">
    <location>
        <begin position="1"/>
        <end position="23"/>
    </location>
</feature>
<evidence type="ECO:0000313" key="3">
    <source>
        <dbReference type="EMBL" id="POM71134.1"/>
    </source>
</evidence>
<accession>A0A2P4Y009</accession>
<name>A0A2P4Y009_9STRA</name>
<proteinExistence type="predicted"/>
<evidence type="ECO:0000256" key="1">
    <source>
        <dbReference type="SAM" id="MobiDB-lite"/>
    </source>
</evidence>
<dbReference type="OrthoDB" id="166809at2759"/>
<dbReference type="AlphaFoldDB" id="A0A2P4Y009"/>
<feature type="region of interest" description="Disordered" evidence="1">
    <location>
        <begin position="109"/>
        <end position="140"/>
    </location>
</feature>
<keyword evidence="2" id="KW-0732">Signal</keyword>
<protein>
    <submittedName>
        <fullName evidence="3">Uncharacterized protein</fullName>
    </submittedName>
</protein>
<evidence type="ECO:0000256" key="2">
    <source>
        <dbReference type="SAM" id="SignalP"/>
    </source>
</evidence>
<evidence type="ECO:0000313" key="4">
    <source>
        <dbReference type="Proteomes" id="UP000237271"/>
    </source>
</evidence>
<reference evidence="3 4" key="1">
    <citation type="journal article" date="2017" name="Genome Biol. Evol.">
        <title>Phytophthora megakarya and P. palmivora, closely related causal agents of cacao black pod rot, underwent increases in genome sizes and gene numbers by different mechanisms.</title>
        <authorList>
            <person name="Ali S.S."/>
            <person name="Shao J."/>
            <person name="Lary D.J."/>
            <person name="Kronmiller B."/>
            <person name="Shen D."/>
            <person name="Strem M.D."/>
            <person name="Amoako-Attah I."/>
            <person name="Akrofi A.Y."/>
            <person name="Begoude B.A."/>
            <person name="Ten Hoopen G.M."/>
            <person name="Coulibaly K."/>
            <person name="Kebe B.I."/>
            <person name="Melnick R.L."/>
            <person name="Guiltinan M.J."/>
            <person name="Tyler B.M."/>
            <person name="Meinhardt L.W."/>
            <person name="Bailey B.A."/>
        </authorList>
    </citation>
    <scope>NUCLEOTIDE SEQUENCE [LARGE SCALE GENOMIC DNA]</scope>
    <source>
        <strain evidence="4">sbr112.9</strain>
    </source>
</reference>